<keyword evidence="1" id="KW-1133">Transmembrane helix</keyword>
<organism evidence="2 3">
    <name type="scientific">Caballeronia glathei</name>
    <dbReference type="NCBI Taxonomy" id="60547"/>
    <lineage>
        <taxon>Bacteria</taxon>
        <taxon>Pseudomonadati</taxon>
        <taxon>Pseudomonadota</taxon>
        <taxon>Betaproteobacteria</taxon>
        <taxon>Burkholderiales</taxon>
        <taxon>Burkholderiaceae</taxon>
        <taxon>Caballeronia</taxon>
    </lineage>
</organism>
<keyword evidence="1" id="KW-0472">Membrane</keyword>
<accession>A0A069PEY9</accession>
<evidence type="ECO:0000313" key="3">
    <source>
        <dbReference type="Proteomes" id="UP000027466"/>
    </source>
</evidence>
<keyword evidence="1" id="KW-0812">Transmembrane</keyword>
<dbReference type="EMBL" id="JFHC01000064">
    <property type="protein sequence ID" value="KDR39213.1"/>
    <property type="molecule type" value="Genomic_DNA"/>
</dbReference>
<evidence type="ECO:0000256" key="1">
    <source>
        <dbReference type="SAM" id="Phobius"/>
    </source>
</evidence>
<comment type="caution">
    <text evidence="2">The sequence shown here is derived from an EMBL/GenBank/DDBJ whole genome shotgun (WGS) entry which is preliminary data.</text>
</comment>
<dbReference type="STRING" id="60547.GCA_000751215_02948"/>
<feature type="transmembrane region" description="Helical" evidence="1">
    <location>
        <begin position="34"/>
        <end position="57"/>
    </location>
</feature>
<name>A0A069PEY9_9BURK</name>
<dbReference type="Proteomes" id="UP000027466">
    <property type="component" value="Unassembled WGS sequence"/>
</dbReference>
<dbReference type="RefSeq" id="WP_035931434.1">
    <property type="nucleotide sequence ID" value="NZ_CADFFX010000020.1"/>
</dbReference>
<gene>
    <name evidence="2" type="ORF">BG61_34275</name>
</gene>
<protein>
    <submittedName>
        <fullName evidence="2">Uncharacterized protein</fullName>
    </submittedName>
</protein>
<sequence length="61" mass="6688">MMAIGFVMFSVACLMSFFEPFFVEKSEGTPTWYAVVGVIFWVGGALGVIGSFGAILWKLFP</sequence>
<evidence type="ECO:0000313" key="2">
    <source>
        <dbReference type="EMBL" id="KDR39213.1"/>
    </source>
</evidence>
<keyword evidence="3" id="KW-1185">Reference proteome</keyword>
<reference evidence="2 3" key="1">
    <citation type="submission" date="2014-03" db="EMBL/GenBank/DDBJ databases">
        <title>Draft Genome Sequences of Four Burkholderia Strains.</title>
        <authorList>
            <person name="Liu X.Y."/>
            <person name="Li C.X."/>
            <person name="Xu J.H."/>
        </authorList>
    </citation>
    <scope>NUCLEOTIDE SEQUENCE [LARGE SCALE GENOMIC DNA]</scope>
    <source>
        <strain evidence="2 3">DSM 50014</strain>
    </source>
</reference>
<dbReference type="AlphaFoldDB" id="A0A069PEY9"/>
<proteinExistence type="predicted"/>